<comment type="caution">
    <text evidence="2">The sequence shown here is derived from an EMBL/GenBank/DDBJ whole genome shotgun (WGS) entry which is preliminary data.</text>
</comment>
<sequence>MHGRQKGPSQRAQITIHSSSPSAVGVGGGGGGGDGKSNNKKTGGIFVHALERLRRKDHSFPPPPGNGEVNHIATGSQRNLIWCSSEISTTTDRVSEKGDMESARGQEGKIPRGQWIENGIMKTVSVRVNSGENFDVEHWDLGTRER</sequence>
<feature type="compositionally biased region" description="Polar residues" evidence="1">
    <location>
        <begin position="7"/>
        <end position="22"/>
    </location>
</feature>
<feature type="region of interest" description="Disordered" evidence="1">
    <location>
        <begin position="1"/>
        <end position="42"/>
    </location>
</feature>
<evidence type="ECO:0000313" key="2">
    <source>
        <dbReference type="EMBL" id="KAK8862926.1"/>
    </source>
</evidence>
<dbReference type="Proteomes" id="UP001390339">
    <property type="component" value="Unassembled WGS sequence"/>
</dbReference>
<proteinExistence type="predicted"/>
<name>A0ABR2IHX1_9PEZI</name>
<evidence type="ECO:0000313" key="3">
    <source>
        <dbReference type="Proteomes" id="UP001390339"/>
    </source>
</evidence>
<feature type="compositionally biased region" description="Gly residues" evidence="1">
    <location>
        <begin position="25"/>
        <end position="35"/>
    </location>
</feature>
<reference evidence="2 3" key="1">
    <citation type="journal article" date="2024" name="IMA Fungus">
        <title>Apiospora arundinis, a panoply of carbohydrate-active enzymes and secondary metabolites.</title>
        <authorList>
            <person name="Sorensen T."/>
            <person name="Petersen C."/>
            <person name="Muurmann A.T."/>
            <person name="Christiansen J.V."/>
            <person name="Brundto M.L."/>
            <person name="Overgaard C.K."/>
            <person name="Boysen A.T."/>
            <person name="Wollenberg R.D."/>
            <person name="Larsen T.O."/>
            <person name="Sorensen J.L."/>
            <person name="Nielsen K.L."/>
            <person name="Sondergaard T.E."/>
        </authorList>
    </citation>
    <scope>NUCLEOTIDE SEQUENCE [LARGE SCALE GENOMIC DNA]</scope>
    <source>
        <strain evidence="2 3">AAU 773</strain>
    </source>
</reference>
<feature type="compositionally biased region" description="Basic and acidic residues" evidence="1">
    <location>
        <begin position="93"/>
        <end position="109"/>
    </location>
</feature>
<evidence type="ECO:0000256" key="1">
    <source>
        <dbReference type="SAM" id="MobiDB-lite"/>
    </source>
</evidence>
<dbReference type="EMBL" id="JAPCWZ010000005">
    <property type="protein sequence ID" value="KAK8862926.1"/>
    <property type="molecule type" value="Genomic_DNA"/>
</dbReference>
<gene>
    <name evidence="2" type="ORF">PGQ11_009161</name>
</gene>
<keyword evidence="3" id="KW-1185">Reference proteome</keyword>
<organism evidence="2 3">
    <name type="scientific">Apiospora arundinis</name>
    <dbReference type="NCBI Taxonomy" id="335852"/>
    <lineage>
        <taxon>Eukaryota</taxon>
        <taxon>Fungi</taxon>
        <taxon>Dikarya</taxon>
        <taxon>Ascomycota</taxon>
        <taxon>Pezizomycotina</taxon>
        <taxon>Sordariomycetes</taxon>
        <taxon>Xylariomycetidae</taxon>
        <taxon>Amphisphaeriales</taxon>
        <taxon>Apiosporaceae</taxon>
        <taxon>Apiospora</taxon>
    </lineage>
</organism>
<accession>A0ABR2IHX1</accession>
<feature type="region of interest" description="Disordered" evidence="1">
    <location>
        <begin position="89"/>
        <end position="109"/>
    </location>
</feature>
<protein>
    <submittedName>
        <fullName evidence="2">Uncharacterized protein</fullName>
    </submittedName>
</protein>